<reference evidence="2" key="1">
    <citation type="journal article" date="2021" name="Proc. Natl. Acad. Sci. U.S.A.">
        <title>Three genomes in the algal genus Volvox reveal the fate of a haploid sex-determining region after a transition to homothallism.</title>
        <authorList>
            <person name="Yamamoto K."/>
            <person name="Hamaji T."/>
            <person name="Kawai-Toyooka H."/>
            <person name="Matsuzaki R."/>
            <person name="Takahashi F."/>
            <person name="Nishimura Y."/>
            <person name="Kawachi M."/>
            <person name="Noguchi H."/>
            <person name="Minakuchi Y."/>
            <person name="Umen J.G."/>
            <person name="Toyoda A."/>
            <person name="Nozaki H."/>
        </authorList>
    </citation>
    <scope>NUCLEOTIDE SEQUENCE</scope>
    <source>
        <strain evidence="2">NIES-3780</strain>
    </source>
</reference>
<sequence>GSHVPIAVFTILLLTSSASCGTLQQLFYNTTSNFSQSEDQLREIYNVSKELIQQRISAHQDVEAEEFRRNLDAICNNGTIDNFFQSMRASMGLLRRVAERDTIIAILGRRLVLACLTLRRVILKTELSKYGGEEVFSDVAKELYAIHVESVLRKTLVDYLHISKSGGTSFSQAAIPGPPAPPLPSVANGSAGLSKCKMRGGIGQPLYIGDLPHWLNRTVFENITNGLHMTWSIYGKIERGAVSGCERRIGNVSMQGMQYLSNEYTLHGGLDGMAGVHLCQQVVNVVTLRQAEARLLSHLHFLLAHIKVRLARIRRNTGVDLFQLRFCTNNVSMWEGLIPAILDNYNVRSFIGERAFHTAVWGIGRPHVEVARRLLLQFDLVLDLDAGDAATNLLMYQGLGWNVTLAEIHARTAEVVSSKTNYSRTECAIEKLLAEVLPRQGPDRELYSLGRTLSLLDQLLLGWAREIGLRPEPSTINATAVVPPEEAEAPIRCGLLDKRYRSTEVQQDGAAENEEV</sequence>
<feature type="chain" id="PRO_5035159513" evidence="1">
    <location>
        <begin position="21"/>
        <end position="516"/>
    </location>
</feature>
<gene>
    <name evidence="2" type="ORF">Vafri_5019</name>
</gene>
<protein>
    <submittedName>
        <fullName evidence="2">Uncharacterized protein</fullName>
    </submittedName>
</protein>
<evidence type="ECO:0000256" key="1">
    <source>
        <dbReference type="SAM" id="SignalP"/>
    </source>
</evidence>
<dbReference type="Proteomes" id="UP000747399">
    <property type="component" value="Unassembled WGS sequence"/>
</dbReference>
<keyword evidence="3" id="KW-1185">Reference proteome</keyword>
<feature type="signal peptide" evidence="1">
    <location>
        <begin position="1"/>
        <end position="20"/>
    </location>
</feature>
<accession>A0A8J4EUI2</accession>
<proteinExistence type="predicted"/>
<evidence type="ECO:0000313" key="3">
    <source>
        <dbReference type="Proteomes" id="UP000747399"/>
    </source>
</evidence>
<comment type="caution">
    <text evidence="2">The sequence shown here is derived from an EMBL/GenBank/DDBJ whole genome shotgun (WGS) entry which is preliminary data.</text>
</comment>
<feature type="non-terminal residue" evidence="2">
    <location>
        <position position="516"/>
    </location>
</feature>
<name>A0A8J4EUI2_9CHLO</name>
<keyword evidence="1" id="KW-0732">Signal</keyword>
<evidence type="ECO:0000313" key="2">
    <source>
        <dbReference type="EMBL" id="GIL48508.1"/>
    </source>
</evidence>
<dbReference type="EMBL" id="BNCO01000005">
    <property type="protein sequence ID" value="GIL48508.1"/>
    <property type="molecule type" value="Genomic_DNA"/>
</dbReference>
<organism evidence="2 3">
    <name type="scientific">Volvox africanus</name>
    <dbReference type="NCBI Taxonomy" id="51714"/>
    <lineage>
        <taxon>Eukaryota</taxon>
        <taxon>Viridiplantae</taxon>
        <taxon>Chlorophyta</taxon>
        <taxon>core chlorophytes</taxon>
        <taxon>Chlorophyceae</taxon>
        <taxon>CS clade</taxon>
        <taxon>Chlamydomonadales</taxon>
        <taxon>Volvocaceae</taxon>
        <taxon>Volvox</taxon>
    </lineage>
</organism>
<dbReference type="AlphaFoldDB" id="A0A8J4EUI2"/>